<organism evidence="7 8">
    <name type="scientific">Paremcibacter congregatus</name>
    <dbReference type="NCBI Taxonomy" id="2043170"/>
    <lineage>
        <taxon>Bacteria</taxon>
        <taxon>Pseudomonadati</taxon>
        <taxon>Pseudomonadota</taxon>
        <taxon>Alphaproteobacteria</taxon>
        <taxon>Emcibacterales</taxon>
        <taxon>Emcibacteraceae</taxon>
        <taxon>Paremcibacter</taxon>
    </lineage>
</organism>
<feature type="transmembrane region" description="Helical" evidence="6">
    <location>
        <begin position="127"/>
        <end position="153"/>
    </location>
</feature>
<evidence type="ECO:0000256" key="3">
    <source>
        <dbReference type="ARBA" id="ARBA00022692"/>
    </source>
</evidence>
<dbReference type="GO" id="GO:0042910">
    <property type="term" value="F:xenobiotic transmembrane transporter activity"/>
    <property type="evidence" value="ECO:0007669"/>
    <property type="project" value="InterPro"/>
</dbReference>
<evidence type="ECO:0000256" key="6">
    <source>
        <dbReference type="SAM" id="Phobius"/>
    </source>
</evidence>
<name>A0A2G4YVA1_9PROT</name>
<comment type="subcellular location">
    <subcellularLocation>
        <location evidence="1">Membrane</location>
        <topology evidence="1">Multi-pass membrane protein</topology>
    </subcellularLocation>
</comment>
<dbReference type="InterPro" id="IPR002528">
    <property type="entry name" value="MATE_fam"/>
</dbReference>
<dbReference type="PANTHER" id="PTHR42893">
    <property type="entry name" value="PROTEIN DETOXIFICATION 44, CHLOROPLASTIC-RELATED"/>
    <property type="match status" value="1"/>
</dbReference>
<evidence type="ECO:0000256" key="2">
    <source>
        <dbReference type="ARBA" id="ARBA00010199"/>
    </source>
</evidence>
<feature type="transmembrane region" description="Helical" evidence="6">
    <location>
        <begin position="87"/>
        <end position="107"/>
    </location>
</feature>
<keyword evidence="3 6" id="KW-0812">Transmembrane</keyword>
<dbReference type="OrthoDB" id="9789527at2"/>
<evidence type="ECO:0000313" key="8">
    <source>
        <dbReference type="Proteomes" id="UP000229730"/>
    </source>
</evidence>
<gene>
    <name evidence="7" type="ORF">CRD36_05745</name>
</gene>
<protein>
    <submittedName>
        <fullName evidence="7">MATE family efflux transporter</fullName>
    </submittedName>
</protein>
<feature type="transmembrane region" description="Helical" evidence="6">
    <location>
        <begin position="390"/>
        <end position="409"/>
    </location>
</feature>
<dbReference type="EMBL" id="PDEM01000009">
    <property type="protein sequence ID" value="PHZ86170.1"/>
    <property type="molecule type" value="Genomic_DNA"/>
</dbReference>
<evidence type="ECO:0000313" key="7">
    <source>
        <dbReference type="EMBL" id="PHZ86170.1"/>
    </source>
</evidence>
<dbReference type="FunCoup" id="A0A2G4YVA1">
    <property type="interactions" value="101"/>
</dbReference>
<comment type="similarity">
    <text evidence="2">Belongs to the multi antimicrobial extrusion (MATE) (TC 2.A.66.1) family.</text>
</comment>
<dbReference type="CDD" id="cd13136">
    <property type="entry name" value="MATE_DinF_like"/>
    <property type="match status" value="1"/>
</dbReference>
<feature type="transmembrane region" description="Helical" evidence="6">
    <location>
        <begin position="313"/>
        <end position="336"/>
    </location>
</feature>
<feature type="transmembrane region" description="Helical" evidence="6">
    <location>
        <begin position="245"/>
        <end position="264"/>
    </location>
</feature>
<dbReference type="Proteomes" id="UP000229730">
    <property type="component" value="Unassembled WGS sequence"/>
</dbReference>
<feature type="transmembrane region" description="Helical" evidence="6">
    <location>
        <begin position="43"/>
        <end position="66"/>
    </location>
</feature>
<dbReference type="Pfam" id="PF01554">
    <property type="entry name" value="MatE"/>
    <property type="match status" value="2"/>
</dbReference>
<accession>A0A2G4YVA1</accession>
<proteinExistence type="inferred from homology"/>
<keyword evidence="5 6" id="KW-0472">Membrane</keyword>
<dbReference type="InterPro" id="IPR044644">
    <property type="entry name" value="DinF-like"/>
</dbReference>
<dbReference type="NCBIfam" id="TIGR00797">
    <property type="entry name" value="matE"/>
    <property type="match status" value="1"/>
</dbReference>
<feature type="transmembrane region" description="Helical" evidence="6">
    <location>
        <begin position="165"/>
        <end position="183"/>
    </location>
</feature>
<evidence type="ECO:0000256" key="5">
    <source>
        <dbReference type="ARBA" id="ARBA00023136"/>
    </source>
</evidence>
<dbReference type="GO" id="GO:0015297">
    <property type="term" value="F:antiporter activity"/>
    <property type="evidence" value="ECO:0007669"/>
    <property type="project" value="InterPro"/>
</dbReference>
<feature type="transmembrane region" description="Helical" evidence="6">
    <location>
        <begin position="12"/>
        <end position="37"/>
    </location>
</feature>
<sequence>MQQNTYSRQMWHIAVPAIITNISVPLLGLVDTFIMGHLPDPRYLGAIALGAMMISILFNSVNFLRMATTGLTAQAHGREDKTGIPRLYLRAALLALGIGALFILIQWPLAQAIFSISKASSDIEALAAQYFTIRIWGAPFALLNFAAVGWLLGLHKAKEALWVQLLLNVSNICFNILFVYGMGMDVEGVALGTVLAEFIAGLFALYLISRHCRRSYSISLWGAGAREDLFDKVAFMKLFALNRDIFLRTACLTGSMAAFTLLGAGMGKQILAANALLMNIQMITSYGLDGFAQAAEVLVGKEVGRKSRSGLRTVVIVSSKWALVTAAVFSLVYFLFGNQIINALTNLPDVRATAEIYLIWVIVLPLISIWCFQFDGIFIGATAGKYMRNGMVTSTLLYALSLYFLLPVWGNHGLWFSYSFFLLMRGVTLALHYPKIEAAAGHPVAAS</sequence>
<keyword evidence="8" id="KW-1185">Reference proteome</keyword>
<evidence type="ECO:0000256" key="1">
    <source>
        <dbReference type="ARBA" id="ARBA00004141"/>
    </source>
</evidence>
<evidence type="ECO:0000256" key="4">
    <source>
        <dbReference type="ARBA" id="ARBA00022989"/>
    </source>
</evidence>
<keyword evidence="4 6" id="KW-1133">Transmembrane helix</keyword>
<comment type="caution">
    <text evidence="7">The sequence shown here is derived from an EMBL/GenBank/DDBJ whole genome shotgun (WGS) entry which is preliminary data.</text>
</comment>
<dbReference type="InParanoid" id="A0A2G4YVA1"/>
<dbReference type="RefSeq" id="WP_099471754.1">
    <property type="nucleotide sequence ID" value="NZ_CP041025.1"/>
</dbReference>
<dbReference type="PANTHER" id="PTHR42893:SF46">
    <property type="entry name" value="PROTEIN DETOXIFICATION 44, CHLOROPLASTIC"/>
    <property type="match status" value="1"/>
</dbReference>
<feature type="transmembrane region" description="Helical" evidence="6">
    <location>
        <begin position="356"/>
        <end position="378"/>
    </location>
</feature>
<feature type="transmembrane region" description="Helical" evidence="6">
    <location>
        <begin position="189"/>
        <end position="208"/>
    </location>
</feature>
<dbReference type="AlphaFoldDB" id="A0A2G4YVA1"/>
<dbReference type="GO" id="GO:0005886">
    <property type="term" value="C:plasma membrane"/>
    <property type="evidence" value="ECO:0007669"/>
    <property type="project" value="TreeGrafter"/>
</dbReference>
<reference evidence="7 8" key="1">
    <citation type="submission" date="2017-10" db="EMBL/GenBank/DDBJ databases">
        <title>Frigbacter circumglobatus gen. nov. sp. nov., isolated from sediment cultured in situ.</title>
        <authorList>
            <person name="Zhao Z."/>
        </authorList>
    </citation>
    <scope>NUCLEOTIDE SEQUENCE [LARGE SCALE GENOMIC DNA]</scope>
    <source>
        <strain evidence="7 8">ZYL</strain>
    </source>
</reference>